<keyword evidence="2" id="KW-0805">Transcription regulation</keyword>
<evidence type="ECO:0000256" key="4">
    <source>
        <dbReference type="ARBA" id="ARBA00023163"/>
    </source>
</evidence>
<dbReference type="GO" id="GO:0006879">
    <property type="term" value="P:intracellular iron ion homeostasis"/>
    <property type="evidence" value="ECO:0007669"/>
    <property type="project" value="InterPro"/>
</dbReference>
<dbReference type="FunFam" id="4.10.280.10:FF:000165">
    <property type="entry name" value="Transcription factor bHLH104"/>
    <property type="match status" value="1"/>
</dbReference>
<feature type="compositionally biased region" description="Basic and acidic residues" evidence="7">
    <location>
        <begin position="82"/>
        <end position="93"/>
    </location>
</feature>
<name>A0A834CQ87_JUGRE</name>
<protein>
    <recommendedName>
        <fullName evidence="8">BHLH domain-containing protein</fullName>
    </recommendedName>
</protein>
<dbReference type="InterPro" id="IPR036638">
    <property type="entry name" value="HLH_DNA-bd_sf"/>
</dbReference>
<dbReference type="SUPFAM" id="SSF47459">
    <property type="entry name" value="HLH, helix-loop-helix DNA-binding domain"/>
    <property type="match status" value="1"/>
</dbReference>
<dbReference type="InterPro" id="IPR044818">
    <property type="entry name" value="ILR3-like"/>
</dbReference>
<feature type="non-terminal residue" evidence="9">
    <location>
        <position position="1"/>
    </location>
</feature>
<evidence type="ECO:0000256" key="7">
    <source>
        <dbReference type="SAM" id="MobiDB-lite"/>
    </source>
</evidence>
<evidence type="ECO:0000256" key="5">
    <source>
        <dbReference type="ARBA" id="ARBA00023242"/>
    </source>
</evidence>
<feature type="region of interest" description="Disordered" evidence="7">
    <location>
        <begin position="82"/>
        <end position="103"/>
    </location>
</feature>
<proteinExistence type="predicted"/>
<feature type="coiled-coil region" evidence="6">
    <location>
        <begin position="136"/>
        <end position="191"/>
    </location>
</feature>
<keyword evidence="5" id="KW-0539">Nucleus</keyword>
<evidence type="ECO:0000313" key="9">
    <source>
        <dbReference type="EMBL" id="KAF5465970.1"/>
    </source>
</evidence>
<sequence>IGLFLVPLPKSPEQRLEFHFPDSEIPNPNEMDPSSLEDSISWDFLDYTFIGGNPSPEFCLPDHSASVEFDFSSRREEDCAQRECSRKRGRNDSCSRPVSKASRERLRRERLNDRFLELSSVLDPGRTVKTDKHAILDDAIRILNQLRSESQELKETNEKLLGEILSLKEEKNELREEKLVLKADKERLEQQLKAMAIPPAGFIPGHPAAYHAGTNKMAVFSSYGFVPMWQYLPPAARDTSHDHLLRPPAA</sequence>
<evidence type="ECO:0000256" key="2">
    <source>
        <dbReference type="ARBA" id="ARBA00023015"/>
    </source>
</evidence>
<dbReference type="Pfam" id="PF00010">
    <property type="entry name" value="HLH"/>
    <property type="match status" value="1"/>
</dbReference>
<reference evidence="9" key="2">
    <citation type="submission" date="2020-03" db="EMBL/GenBank/DDBJ databases">
        <title>Walnut 2.0.</title>
        <authorList>
            <person name="Marrano A."/>
            <person name="Britton M."/>
            <person name="Zimin A.V."/>
            <person name="Zaini P.A."/>
            <person name="Workman R."/>
            <person name="Puiu D."/>
            <person name="Bianco L."/>
            <person name="Allen B.J."/>
            <person name="Troggio M."/>
            <person name="Leslie C.A."/>
            <person name="Timp W."/>
            <person name="Dendekar A."/>
            <person name="Salzberg S.L."/>
            <person name="Neale D.B."/>
        </authorList>
    </citation>
    <scope>NUCLEOTIDE SEQUENCE</scope>
    <source>
        <tissue evidence="9">Leaves</tissue>
    </source>
</reference>
<organism evidence="9 10">
    <name type="scientific">Juglans regia</name>
    <name type="common">English walnut</name>
    <dbReference type="NCBI Taxonomy" id="51240"/>
    <lineage>
        <taxon>Eukaryota</taxon>
        <taxon>Viridiplantae</taxon>
        <taxon>Streptophyta</taxon>
        <taxon>Embryophyta</taxon>
        <taxon>Tracheophyta</taxon>
        <taxon>Spermatophyta</taxon>
        <taxon>Magnoliopsida</taxon>
        <taxon>eudicotyledons</taxon>
        <taxon>Gunneridae</taxon>
        <taxon>Pentapetalae</taxon>
        <taxon>rosids</taxon>
        <taxon>fabids</taxon>
        <taxon>Fagales</taxon>
        <taxon>Juglandaceae</taxon>
        <taxon>Juglans</taxon>
    </lineage>
</organism>
<dbReference type="EMBL" id="LIHL02000007">
    <property type="protein sequence ID" value="KAF5465970.1"/>
    <property type="molecule type" value="Genomic_DNA"/>
</dbReference>
<accession>A0A834CQ87</accession>
<evidence type="ECO:0000313" key="10">
    <source>
        <dbReference type="Proteomes" id="UP000619265"/>
    </source>
</evidence>
<dbReference type="AlphaFoldDB" id="A0A834CQ87"/>
<keyword evidence="6" id="KW-0175">Coiled coil</keyword>
<dbReference type="Gramene" id="Jr07_23520_p1">
    <property type="protein sequence ID" value="cds.Jr07_23520_p1"/>
    <property type="gene ID" value="Jr07_23520"/>
</dbReference>
<feature type="domain" description="BHLH" evidence="8">
    <location>
        <begin position="95"/>
        <end position="146"/>
    </location>
</feature>
<dbReference type="GO" id="GO:0005634">
    <property type="term" value="C:nucleus"/>
    <property type="evidence" value="ECO:0007669"/>
    <property type="project" value="UniProtKB-SubCell"/>
</dbReference>
<dbReference type="SMART" id="SM00353">
    <property type="entry name" value="HLH"/>
    <property type="match status" value="1"/>
</dbReference>
<dbReference type="PANTHER" id="PTHR46133">
    <property type="entry name" value="BHLH TRANSCRIPTION FACTOR"/>
    <property type="match status" value="1"/>
</dbReference>
<dbReference type="GO" id="GO:0003677">
    <property type="term" value="F:DNA binding"/>
    <property type="evidence" value="ECO:0007669"/>
    <property type="project" value="UniProtKB-KW"/>
</dbReference>
<evidence type="ECO:0000256" key="3">
    <source>
        <dbReference type="ARBA" id="ARBA00023125"/>
    </source>
</evidence>
<evidence type="ECO:0000259" key="8">
    <source>
        <dbReference type="PROSITE" id="PS50888"/>
    </source>
</evidence>
<comment type="subcellular location">
    <subcellularLocation>
        <location evidence="1">Nucleus</location>
    </subcellularLocation>
</comment>
<evidence type="ECO:0000256" key="6">
    <source>
        <dbReference type="SAM" id="Coils"/>
    </source>
</evidence>
<dbReference type="PROSITE" id="PS50888">
    <property type="entry name" value="BHLH"/>
    <property type="match status" value="1"/>
</dbReference>
<dbReference type="InterPro" id="IPR011598">
    <property type="entry name" value="bHLH_dom"/>
</dbReference>
<dbReference type="Gene3D" id="4.10.280.10">
    <property type="entry name" value="Helix-loop-helix DNA-binding domain"/>
    <property type="match status" value="1"/>
</dbReference>
<dbReference type="PANTHER" id="PTHR46133:SF9">
    <property type="entry name" value="TRANSCRIPTION FACTOR BHLH104"/>
    <property type="match status" value="1"/>
</dbReference>
<comment type="caution">
    <text evidence="9">The sequence shown here is derived from an EMBL/GenBank/DDBJ whole genome shotgun (WGS) entry which is preliminary data.</text>
</comment>
<evidence type="ECO:0000256" key="1">
    <source>
        <dbReference type="ARBA" id="ARBA00004123"/>
    </source>
</evidence>
<dbReference type="Proteomes" id="UP000619265">
    <property type="component" value="Unassembled WGS sequence"/>
</dbReference>
<keyword evidence="4" id="KW-0804">Transcription</keyword>
<reference evidence="9" key="1">
    <citation type="submission" date="2015-10" db="EMBL/GenBank/DDBJ databases">
        <authorList>
            <person name="Martinez-Garcia P.J."/>
            <person name="Crepeau M.W."/>
            <person name="Puiu D."/>
            <person name="Gonzalez-Ibeas D."/>
            <person name="Whalen J."/>
            <person name="Stevens K."/>
            <person name="Paul R."/>
            <person name="Butterfield T."/>
            <person name="Britton M."/>
            <person name="Reagan R."/>
            <person name="Chakraborty S."/>
            <person name="Walawage S.L."/>
            <person name="Vasquez-Gross H.A."/>
            <person name="Cardeno C."/>
            <person name="Famula R."/>
            <person name="Pratt K."/>
            <person name="Kuruganti S."/>
            <person name="Aradhya M.K."/>
            <person name="Leslie C.A."/>
            <person name="Dandekar A.M."/>
            <person name="Salzberg S.L."/>
            <person name="Wegrzyn J.L."/>
            <person name="Langley C.H."/>
            <person name="Neale D.B."/>
        </authorList>
    </citation>
    <scope>NUCLEOTIDE SEQUENCE</scope>
    <source>
        <tissue evidence="9">Leaves</tissue>
    </source>
</reference>
<keyword evidence="3" id="KW-0238">DNA-binding</keyword>
<gene>
    <name evidence="9" type="ORF">F2P56_015932</name>
</gene>
<dbReference type="GO" id="GO:0046983">
    <property type="term" value="F:protein dimerization activity"/>
    <property type="evidence" value="ECO:0007669"/>
    <property type="project" value="InterPro"/>
</dbReference>
<dbReference type="GO" id="GO:0003700">
    <property type="term" value="F:DNA-binding transcription factor activity"/>
    <property type="evidence" value="ECO:0007669"/>
    <property type="project" value="InterPro"/>
</dbReference>